<dbReference type="AlphaFoldDB" id="A0AAP0KYZ7"/>
<evidence type="ECO:0000256" key="1">
    <source>
        <dbReference type="SAM" id="MobiDB-lite"/>
    </source>
</evidence>
<feature type="region of interest" description="Disordered" evidence="1">
    <location>
        <begin position="1"/>
        <end position="82"/>
    </location>
</feature>
<comment type="caution">
    <text evidence="2">The sequence shown here is derived from an EMBL/GenBank/DDBJ whole genome shotgun (WGS) entry which is preliminary data.</text>
</comment>
<proteinExistence type="predicted"/>
<name>A0AAP0KYZ7_9MAGN</name>
<evidence type="ECO:0000313" key="2">
    <source>
        <dbReference type="EMBL" id="KAK9161412.1"/>
    </source>
</evidence>
<dbReference type="Proteomes" id="UP001420932">
    <property type="component" value="Unassembled WGS sequence"/>
</dbReference>
<feature type="compositionally biased region" description="Gly residues" evidence="1">
    <location>
        <begin position="1"/>
        <end position="12"/>
    </location>
</feature>
<protein>
    <submittedName>
        <fullName evidence="2">Uncharacterized protein</fullName>
    </submittedName>
</protein>
<dbReference type="EMBL" id="JBBNAF010000003">
    <property type="protein sequence ID" value="KAK9161412.1"/>
    <property type="molecule type" value="Genomic_DNA"/>
</dbReference>
<evidence type="ECO:0000313" key="3">
    <source>
        <dbReference type="Proteomes" id="UP001420932"/>
    </source>
</evidence>
<keyword evidence="3" id="KW-1185">Reference proteome</keyword>
<feature type="compositionally biased region" description="Gly residues" evidence="1">
    <location>
        <begin position="43"/>
        <end position="64"/>
    </location>
</feature>
<gene>
    <name evidence="2" type="ORF">Syun_007753</name>
</gene>
<accession>A0AAP0KYZ7</accession>
<feature type="compositionally biased region" description="Basic residues" evidence="1">
    <location>
        <begin position="18"/>
        <end position="29"/>
    </location>
</feature>
<organism evidence="2 3">
    <name type="scientific">Stephania yunnanensis</name>
    <dbReference type="NCBI Taxonomy" id="152371"/>
    <lineage>
        <taxon>Eukaryota</taxon>
        <taxon>Viridiplantae</taxon>
        <taxon>Streptophyta</taxon>
        <taxon>Embryophyta</taxon>
        <taxon>Tracheophyta</taxon>
        <taxon>Spermatophyta</taxon>
        <taxon>Magnoliopsida</taxon>
        <taxon>Ranunculales</taxon>
        <taxon>Menispermaceae</taxon>
        <taxon>Menispermoideae</taxon>
        <taxon>Cissampelideae</taxon>
        <taxon>Stephania</taxon>
    </lineage>
</organism>
<sequence>MSSDGGASGGQRLGRAAGARRRLRGWISRRRGEDVAKKQQRSGFGGGGEGPAAGSGSGGAGGAVSTGQTRNFDEIATTRWRD</sequence>
<reference evidence="2 3" key="1">
    <citation type="submission" date="2024-01" db="EMBL/GenBank/DDBJ databases">
        <title>Genome assemblies of Stephania.</title>
        <authorList>
            <person name="Yang L."/>
        </authorList>
    </citation>
    <scope>NUCLEOTIDE SEQUENCE [LARGE SCALE GENOMIC DNA]</scope>
    <source>
        <strain evidence="2">YNDBR</strain>
        <tissue evidence="2">Leaf</tissue>
    </source>
</reference>